<evidence type="ECO:0000313" key="3">
    <source>
        <dbReference type="Proteomes" id="UP000034410"/>
    </source>
</evidence>
<dbReference type="KEGG" id="seds:AAY24_18175"/>
<reference evidence="2 3" key="1">
    <citation type="journal article" date="2015" name="Genome Announc.">
        <title>Complete Genome Sequence of Sedimenticola thiotaurini Strain SIP-G1, a Polyphosphate- and Polyhydroxyalkanoate-Accumulating Sulfur-Oxidizing Gammaproteobacterium Isolated from Salt Marsh Sediments.</title>
        <authorList>
            <person name="Flood B.E."/>
            <person name="Jones D.S."/>
            <person name="Bailey J.V."/>
        </authorList>
    </citation>
    <scope>NUCLEOTIDE SEQUENCE [LARGE SCALE GENOMIC DNA]</scope>
    <source>
        <strain evidence="2 3">SIP-G1</strain>
        <plasmid evidence="3">Plasmid</plasmid>
    </source>
</reference>
<name>A0A0F7K1F8_9GAMM</name>
<gene>
    <name evidence="2" type="ORF">AAY24_18175</name>
</gene>
<feature type="compositionally biased region" description="Basic and acidic residues" evidence="1">
    <location>
        <begin position="78"/>
        <end position="89"/>
    </location>
</feature>
<organism evidence="2 3">
    <name type="scientific">Sedimenticola thiotaurini</name>
    <dbReference type="NCBI Taxonomy" id="1543721"/>
    <lineage>
        <taxon>Bacteria</taxon>
        <taxon>Pseudomonadati</taxon>
        <taxon>Pseudomonadota</taxon>
        <taxon>Gammaproteobacteria</taxon>
        <taxon>Chromatiales</taxon>
        <taxon>Sedimenticolaceae</taxon>
        <taxon>Sedimenticola</taxon>
    </lineage>
</organism>
<dbReference type="AlphaFoldDB" id="A0A0F7K1F8"/>
<dbReference type="Proteomes" id="UP000034410">
    <property type="component" value="Plasmid"/>
</dbReference>
<evidence type="ECO:0000313" key="2">
    <source>
        <dbReference type="EMBL" id="AKH22391.1"/>
    </source>
</evidence>
<keyword evidence="2" id="KW-0614">Plasmid</keyword>
<accession>A0A0F7K1F8</accession>
<proteinExistence type="predicted"/>
<geneLocation type="plasmid" evidence="2">
    <name>unnamed</name>
</geneLocation>
<sequence>MELFMKHSNIFYLSVSVLLLSTFQSPLSADSQFEKNMENAQKIDAEMEGDRQKENMRDKSHDFPRIKTGEDTSIGADPSKKEVNIRHTY</sequence>
<feature type="region of interest" description="Disordered" evidence="1">
    <location>
        <begin position="47"/>
        <end position="89"/>
    </location>
</feature>
<evidence type="ECO:0000256" key="1">
    <source>
        <dbReference type="SAM" id="MobiDB-lite"/>
    </source>
</evidence>
<keyword evidence="3" id="KW-1185">Reference proteome</keyword>
<protein>
    <submittedName>
        <fullName evidence="2">Uncharacterized protein</fullName>
    </submittedName>
</protein>
<dbReference type="EMBL" id="CP011413">
    <property type="protein sequence ID" value="AKH22391.1"/>
    <property type="molecule type" value="Genomic_DNA"/>
</dbReference>
<feature type="compositionally biased region" description="Basic and acidic residues" evidence="1">
    <location>
        <begin position="47"/>
        <end position="70"/>
    </location>
</feature>